<evidence type="ECO:0000259" key="1">
    <source>
        <dbReference type="Pfam" id="PF01551"/>
    </source>
</evidence>
<dbReference type="PANTHER" id="PTHR21666">
    <property type="entry name" value="PEPTIDASE-RELATED"/>
    <property type="match status" value="1"/>
</dbReference>
<reference evidence="2" key="1">
    <citation type="submission" date="2020-05" db="EMBL/GenBank/DDBJ databases">
        <authorList>
            <person name="Chiriac C."/>
            <person name="Salcher M."/>
            <person name="Ghai R."/>
            <person name="Kavagutti S V."/>
        </authorList>
    </citation>
    <scope>NUCLEOTIDE SEQUENCE</scope>
</reference>
<dbReference type="Gene3D" id="2.70.70.10">
    <property type="entry name" value="Glucose Permease (Domain IIA)"/>
    <property type="match status" value="1"/>
</dbReference>
<dbReference type="EMBL" id="CAEZXP010000005">
    <property type="protein sequence ID" value="CAB4702432.1"/>
    <property type="molecule type" value="Genomic_DNA"/>
</dbReference>
<name>A0A6J6PVH6_9ZZZZ</name>
<dbReference type="InterPro" id="IPR016047">
    <property type="entry name" value="M23ase_b-sheet_dom"/>
</dbReference>
<feature type="domain" description="M23ase beta-sheet core" evidence="1">
    <location>
        <begin position="58"/>
        <end position="155"/>
    </location>
</feature>
<dbReference type="InterPro" id="IPR050570">
    <property type="entry name" value="Cell_wall_metabolism_enzyme"/>
</dbReference>
<accession>A0A6J6PVH6</accession>
<evidence type="ECO:0000313" key="2">
    <source>
        <dbReference type="EMBL" id="CAB4702432.1"/>
    </source>
</evidence>
<gene>
    <name evidence="2" type="ORF">UFOPK2399_01445</name>
</gene>
<proteinExistence type="predicted"/>
<dbReference type="GO" id="GO:0004222">
    <property type="term" value="F:metalloendopeptidase activity"/>
    <property type="evidence" value="ECO:0007669"/>
    <property type="project" value="TreeGrafter"/>
</dbReference>
<dbReference type="SUPFAM" id="SSF51261">
    <property type="entry name" value="Duplicated hybrid motif"/>
    <property type="match status" value="1"/>
</dbReference>
<dbReference type="InterPro" id="IPR011055">
    <property type="entry name" value="Dup_hybrid_motif"/>
</dbReference>
<organism evidence="2">
    <name type="scientific">freshwater metagenome</name>
    <dbReference type="NCBI Taxonomy" id="449393"/>
    <lineage>
        <taxon>unclassified sequences</taxon>
        <taxon>metagenomes</taxon>
        <taxon>ecological metagenomes</taxon>
    </lineage>
</organism>
<dbReference type="PANTHER" id="PTHR21666:SF270">
    <property type="entry name" value="MUREIN HYDROLASE ACTIVATOR ENVC"/>
    <property type="match status" value="1"/>
</dbReference>
<dbReference type="Pfam" id="PF01551">
    <property type="entry name" value="Peptidase_M23"/>
    <property type="match status" value="1"/>
</dbReference>
<dbReference type="AlphaFoldDB" id="A0A6J6PVH6"/>
<dbReference type="CDD" id="cd12797">
    <property type="entry name" value="M23_peptidase"/>
    <property type="match status" value="1"/>
</dbReference>
<sequence>MKVLRLITACAIASAVLASPVLAAPVPQTQASLFSVRKSVAWVWPAQGSITTSFNLRVHDGIDIANLSSLAIRAASAGTVEGVGFLTGYDGYGRIVLLRSPTGLLEIYAHLSVAVVKVGDVLTPGDPIGTAGCTGICYGTHLHFEVRQNGVPVDPTQLLP</sequence>
<protein>
    <submittedName>
        <fullName evidence="2">Unannotated protein</fullName>
    </submittedName>
</protein>